<protein>
    <submittedName>
        <fullName evidence="1">Uncharacterized protein</fullName>
    </submittedName>
</protein>
<dbReference type="STRING" id="70996.SE18_25515"/>
<dbReference type="EMBL" id="LGKP01000042">
    <property type="protein sequence ID" value="KPL79951.1"/>
    <property type="molecule type" value="Genomic_DNA"/>
</dbReference>
<evidence type="ECO:0000313" key="2">
    <source>
        <dbReference type="Proteomes" id="UP000050277"/>
    </source>
</evidence>
<dbReference type="RefSeq" id="WP_054537297.1">
    <property type="nucleotide sequence ID" value="NZ_LGKP01000042.1"/>
</dbReference>
<dbReference type="Pfam" id="PF13814">
    <property type="entry name" value="Replic_Relax"/>
    <property type="match status" value="1"/>
</dbReference>
<gene>
    <name evidence="1" type="ORF">SE18_25515</name>
</gene>
<evidence type="ECO:0000313" key="1">
    <source>
        <dbReference type="EMBL" id="KPL79951.1"/>
    </source>
</evidence>
<organism evidence="1 2">
    <name type="scientific">Herpetosiphon geysericola</name>
    <dbReference type="NCBI Taxonomy" id="70996"/>
    <lineage>
        <taxon>Bacteria</taxon>
        <taxon>Bacillati</taxon>
        <taxon>Chloroflexota</taxon>
        <taxon>Chloroflexia</taxon>
        <taxon>Herpetosiphonales</taxon>
        <taxon>Herpetosiphonaceae</taxon>
        <taxon>Herpetosiphon</taxon>
    </lineage>
</organism>
<proteinExistence type="predicted"/>
<keyword evidence="2" id="KW-1185">Reference proteome</keyword>
<dbReference type="SUPFAM" id="SSF46785">
    <property type="entry name" value="Winged helix' DNA-binding domain"/>
    <property type="match status" value="1"/>
</dbReference>
<sequence>MGMPPIPKGYIVPGIQLDRRLQILLAFGIIGPMRRHQIQRIAAPDLSREGLAHHLKMLRKSGHLWMEPLSDPFGQKPINRAFLYALTQKGSTLLREYVGIPKPPSPRDRDRLITKEGALESTQRAIHSHMLDQAEFITRLISDLRALDRFVGIDVWPEYTALGHIRIDALIIIRYSRQGALHALPANKRSARWMPWLIPDDTYPLDDRFHEERLFALEIDRTTEELSVIREKGADYRTAYATGLWRDLLGTFPIPTFVVKSETRLANIHQAFNRGWWNSQPPQGRACCYAATFKRLPHSIVDGYWVDDVGATISLWGDPWEVVPSHLPIYGLRS</sequence>
<dbReference type="InterPro" id="IPR025855">
    <property type="entry name" value="Replic_Relax"/>
</dbReference>
<accession>A0A0P6XTN4</accession>
<dbReference type="InterPro" id="IPR036390">
    <property type="entry name" value="WH_DNA-bd_sf"/>
</dbReference>
<name>A0A0P6XTN4_9CHLR</name>
<dbReference type="AlphaFoldDB" id="A0A0P6XTN4"/>
<reference evidence="1 2" key="1">
    <citation type="submission" date="2015-07" db="EMBL/GenBank/DDBJ databases">
        <title>Whole genome sequence of Herpetosiphon geysericola DSM 7119.</title>
        <authorList>
            <person name="Hemp J."/>
            <person name="Ward L.M."/>
            <person name="Pace L.A."/>
            <person name="Fischer W.W."/>
        </authorList>
    </citation>
    <scope>NUCLEOTIDE SEQUENCE [LARGE SCALE GENOMIC DNA]</scope>
    <source>
        <strain evidence="1 2">DSM 7119</strain>
    </source>
</reference>
<dbReference type="Proteomes" id="UP000050277">
    <property type="component" value="Unassembled WGS sequence"/>
</dbReference>
<comment type="caution">
    <text evidence="1">The sequence shown here is derived from an EMBL/GenBank/DDBJ whole genome shotgun (WGS) entry which is preliminary data.</text>
</comment>
<dbReference type="OrthoDB" id="2562278at2"/>